<dbReference type="InterPro" id="IPR000524">
    <property type="entry name" value="Tscrpt_reg_HTH_GntR"/>
</dbReference>
<keyword evidence="1" id="KW-0805">Transcription regulation</keyword>
<dbReference type="InterPro" id="IPR028978">
    <property type="entry name" value="Chorismate_lyase_/UTRA_dom_sf"/>
</dbReference>
<dbReference type="Gene3D" id="1.10.10.10">
    <property type="entry name" value="Winged helix-like DNA-binding domain superfamily/Winged helix DNA-binding domain"/>
    <property type="match status" value="1"/>
</dbReference>
<keyword evidence="6" id="KW-1185">Reference proteome</keyword>
<accession>A0ABP6QNY7</accession>
<dbReference type="InterPro" id="IPR036390">
    <property type="entry name" value="WH_DNA-bd_sf"/>
</dbReference>
<dbReference type="InterPro" id="IPR011663">
    <property type="entry name" value="UTRA"/>
</dbReference>
<reference evidence="6" key="1">
    <citation type="journal article" date="2019" name="Int. J. Syst. Evol. Microbiol.">
        <title>The Global Catalogue of Microorganisms (GCM) 10K type strain sequencing project: providing services to taxonomists for standard genome sequencing and annotation.</title>
        <authorList>
            <consortium name="The Broad Institute Genomics Platform"/>
            <consortium name="The Broad Institute Genome Sequencing Center for Infectious Disease"/>
            <person name="Wu L."/>
            <person name="Ma J."/>
        </authorList>
    </citation>
    <scope>NUCLEOTIDE SEQUENCE [LARGE SCALE GENOMIC DNA]</scope>
    <source>
        <strain evidence="6">JCM 9377</strain>
    </source>
</reference>
<dbReference type="Proteomes" id="UP001501237">
    <property type="component" value="Unassembled WGS sequence"/>
</dbReference>
<dbReference type="PANTHER" id="PTHR44846:SF17">
    <property type="entry name" value="GNTR-FAMILY TRANSCRIPTIONAL REGULATOR"/>
    <property type="match status" value="1"/>
</dbReference>
<proteinExistence type="predicted"/>
<dbReference type="Gene3D" id="3.40.1410.10">
    <property type="entry name" value="Chorismate lyase-like"/>
    <property type="match status" value="1"/>
</dbReference>
<name>A0ABP6QNY7_9ACTN</name>
<dbReference type="PANTHER" id="PTHR44846">
    <property type="entry name" value="MANNOSYL-D-GLYCERATE TRANSPORT/METABOLISM SYSTEM REPRESSOR MNGR-RELATED"/>
    <property type="match status" value="1"/>
</dbReference>
<comment type="caution">
    <text evidence="5">The sequence shown here is derived from an EMBL/GenBank/DDBJ whole genome shotgun (WGS) entry which is preliminary data.</text>
</comment>
<dbReference type="SMART" id="SM00345">
    <property type="entry name" value="HTH_GNTR"/>
    <property type="match status" value="1"/>
</dbReference>
<evidence type="ECO:0000256" key="3">
    <source>
        <dbReference type="ARBA" id="ARBA00023163"/>
    </source>
</evidence>
<dbReference type="CDD" id="cd07377">
    <property type="entry name" value="WHTH_GntR"/>
    <property type="match status" value="1"/>
</dbReference>
<evidence type="ECO:0000313" key="5">
    <source>
        <dbReference type="EMBL" id="GAA3242475.1"/>
    </source>
</evidence>
<evidence type="ECO:0000259" key="4">
    <source>
        <dbReference type="PROSITE" id="PS50949"/>
    </source>
</evidence>
<dbReference type="Pfam" id="PF00392">
    <property type="entry name" value="GntR"/>
    <property type="match status" value="1"/>
</dbReference>
<evidence type="ECO:0000313" key="6">
    <source>
        <dbReference type="Proteomes" id="UP001501237"/>
    </source>
</evidence>
<protein>
    <submittedName>
        <fullName evidence="5">GntR family transcriptional regulator</fullName>
    </submittedName>
</protein>
<sequence length="268" mass="29648">MGQRYQEIADDLRRRIAEGEWRPGDVLPRMVDLAAEYEAARNTVAAAIDRLEGERLVFSAPKRGTVVLRPGERRTLQRGNLVKRSNRHVGPGGERRTGGYNFPAALSGDELWVHHVPPTSEYAPIPERPAGKLKVLAGAMVLRRRRVTGPEGEAPFQLSDSWIEPVAAAEVPAVAEQGAGPGAWLDRLEEAGHGPIQWLEVQRVRMPVKEEADLLAIPLSIPVIEIVRIGYSARTERPVEVTVVRIPGDRVEIISRLERDASAAWPTR</sequence>
<evidence type="ECO:0000256" key="2">
    <source>
        <dbReference type="ARBA" id="ARBA00023125"/>
    </source>
</evidence>
<gene>
    <name evidence="5" type="ORF">GCM10010468_80170</name>
</gene>
<dbReference type="EMBL" id="BAAAUV010000051">
    <property type="protein sequence ID" value="GAA3242475.1"/>
    <property type="molecule type" value="Genomic_DNA"/>
</dbReference>
<keyword evidence="2" id="KW-0238">DNA-binding</keyword>
<organism evidence="5 6">
    <name type="scientific">Actinocorallia longicatena</name>
    <dbReference type="NCBI Taxonomy" id="111803"/>
    <lineage>
        <taxon>Bacteria</taxon>
        <taxon>Bacillati</taxon>
        <taxon>Actinomycetota</taxon>
        <taxon>Actinomycetes</taxon>
        <taxon>Streptosporangiales</taxon>
        <taxon>Thermomonosporaceae</taxon>
        <taxon>Actinocorallia</taxon>
    </lineage>
</organism>
<dbReference type="PROSITE" id="PS50949">
    <property type="entry name" value="HTH_GNTR"/>
    <property type="match status" value="1"/>
</dbReference>
<dbReference type="RefSeq" id="WP_344839788.1">
    <property type="nucleotide sequence ID" value="NZ_BAAAUV010000051.1"/>
</dbReference>
<evidence type="ECO:0000256" key="1">
    <source>
        <dbReference type="ARBA" id="ARBA00023015"/>
    </source>
</evidence>
<dbReference type="SUPFAM" id="SSF46785">
    <property type="entry name" value="Winged helix' DNA-binding domain"/>
    <property type="match status" value="1"/>
</dbReference>
<feature type="domain" description="HTH gntR-type" evidence="4">
    <location>
        <begin position="2"/>
        <end position="70"/>
    </location>
</feature>
<dbReference type="Pfam" id="PF07702">
    <property type="entry name" value="UTRA"/>
    <property type="match status" value="1"/>
</dbReference>
<dbReference type="InterPro" id="IPR036388">
    <property type="entry name" value="WH-like_DNA-bd_sf"/>
</dbReference>
<dbReference type="InterPro" id="IPR050679">
    <property type="entry name" value="Bact_HTH_transcr_reg"/>
</dbReference>
<dbReference type="SUPFAM" id="SSF64288">
    <property type="entry name" value="Chorismate lyase-like"/>
    <property type="match status" value="1"/>
</dbReference>
<keyword evidence="3" id="KW-0804">Transcription</keyword>
<dbReference type="SMART" id="SM00866">
    <property type="entry name" value="UTRA"/>
    <property type="match status" value="1"/>
</dbReference>